<accession>A0A378PYT4</accession>
<name>A0A378PYT4_MORBO</name>
<reference evidence="1 2" key="1">
    <citation type="submission" date="2018-06" db="EMBL/GenBank/DDBJ databases">
        <authorList>
            <consortium name="Pathogen Informatics"/>
            <person name="Doyle S."/>
        </authorList>
    </citation>
    <scope>NUCLEOTIDE SEQUENCE [LARGE SCALE GENOMIC DNA]</scope>
    <source>
        <strain evidence="1 2">NCTC9426</strain>
    </source>
</reference>
<dbReference type="AlphaFoldDB" id="A0A378PYT4"/>
<dbReference type="PROSITE" id="PS51009">
    <property type="entry name" value="CYTCII"/>
    <property type="match status" value="1"/>
</dbReference>
<sequence length="183" mass="19582">MNNKKELVFANSFLSNTQATLIGSPVKFVKMQSVKSFTLITLTALVLTACGDKASAGAGSATSTDVKARQDLMQDWRGANDILKGMMENPTNFDVATFKEQAEFISGSTSQMWTHFNDANAKGNSQDAVWSDATGFQAKKDEFNAAAQNLLEVATTAQSADDVNVAFGAMAEGCGSCHKVYKK</sequence>
<dbReference type="EMBL" id="UGPZ01000003">
    <property type="protein sequence ID" value="STY93575.1"/>
    <property type="molecule type" value="Genomic_DNA"/>
</dbReference>
<dbReference type="GO" id="GO:0009055">
    <property type="term" value="F:electron transfer activity"/>
    <property type="evidence" value="ECO:0007669"/>
    <property type="project" value="InterPro"/>
</dbReference>
<dbReference type="GO" id="GO:0005506">
    <property type="term" value="F:iron ion binding"/>
    <property type="evidence" value="ECO:0007669"/>
    <property type="project" value="InterPro"/>
</dbReference>
<proteinExistence type="predicted"/>
<organism evidence="1 2">
    <name type="scientific">Moraxella bovis</name>
    <dbReference type="NCBI Taxonomy" id="476"/>
    <lineage>
        <taxon>Bacteria</taxon>
        <taxon>Pseudomonadati</taxon>
        <taxon>Pseudomonadota</taxon>
        <taxon>Gammaproteobacteria</taxon>
        <taxon>Moraxellales</taxon>
        <taxon>Moraxellaceae</taxon>
        <taxon>Moraxella</taxon>
    </lineage>
</organism>
<evidence type="ECO:0000313" key="1">
    <source>
        <dbReference type="EMBL" id="STY93575.1"/>
    </source>
</evidence>
<dbReference type="Pfam" id="PF01322">
    <property type="entry name" value="Cytochrom_C_2"/>
    <property type="match status" value="1"/>
</dbReference>
<dbReference type="GO" id="GO:0022900">
    <property type="term" value="P:electron transport chain"/>
    <property type="evidence" value="ECO:0007669"/>
    <property type="project" value="InterPro"/>
</dbReference>
<evidence type="ECO:0000313" key="2">
    <source>
        <dbReference type="Proteomes" id="UP000254133"/>
    </source>
</evidence>
<dbReference type="SUPFAM" id="SSF47175">
    <property type="entry name" value="Cytochromes"/>
    <property type="match status" value="1"/>
</dbReference>
<dbReference type="Gene3D" id="1.20.120.10">
    <property type="entry name" value="Cytochrome c/b562"/>
    <property type="match status" value="1"/>
</dbReference>
<gene>
    <name evidence="1" type="ORF">NCTC9426_02306</name>
</gene>
<dbReference type="GO" id="GO:0020037">
    <property type="term" value="F:heme binding"/>
    <property type="evidence" value="ECO:0007669"/>
    <property type="project" value="InterPro"/>
</dbReference>
<dbReference type="Proteomes" id="UP000254133">
    <property type="component" value="Unassembled WGS sequence"/>
</dbReference>
<dbReference type="InterPro" id="IPR002321">
    <property type="entry name" value="Cyt_c_II"/>
</dbReference>
<protein>
    <submittedName>
        <fullName evidence="1">Cytochrome c</fullName>
    </submittedName>
</protein>
<dbReference type="InterPro" id="IPR010980">
    <property type="entry name" value="Cyt_c/b562"/>
</dbReference>